<feature type="domain" description="Type VII secretion system protein EssD-like" evidence="1">
    <location>
        <begin position="526"/>
        <end position="648"/>
    </location>
</feature>
<dbReference type="InterPro" id="IPR044927">
    <property type="entry name" value="Endonuclea_NS_2"/>
</dbReference>
<name>A0ABU4H1N8_9MICO</name>
<organism evidence="2 3">
    <name type="scientific">Microbacterium arthrosphaerae</name>
    <dbReference type="NCBI Taxonomy" id="792652"/>
    <lineage>
        <taxon>Bacteria</taxon>
        <taxon>Bacillati</taxon>
        <taxon>Actinomycetota</taxon>
        <taxon>Actinomycetes</taxon>
        <taxon>Micrococcales</taxon>
        <taxon>Microbacteriaceae</taxon>
        <taxon>Microbacterium</taxon>
    </lineage>
</organism>
<dbReference type="Pfam" id="PF13930">
    <property type="entry name" value="Endonuclea_NS_2"/>
    <property type="match status" value="1"/>
</dbReference>
<keyword evidence="2" id="KW-0378">Hydrolase</keyword>
<keyword evidence="2" id="KW-0255">Endonuclease</keyword>
<dbReference type="Proteomes" id="UP001283109">
    <property type="component" value="Unassembled WGS sequence"/>
</dbReference>
<keyword evidence="2" id="KW-0540">Nuclease</keyword>
<evidence type="ECO:0000313" key="2">
    <source>
        <dbReference type="EMBL" id="MDW4572600.1"/>
    </source>
</evidence>
<gene>
    <name evidence="2" type="ORF">R8Z58_07380</name>
</gene>
<reference evidence="2 3" key="1">
    <citation type="submission" date="2023-11" db="EMBL/GenBank/DDBJ databases">
        <title>Draft genome sequence of Microbacterium arthrosphaerae JCM 30492.</title>
        <authorList>
            <person name="Zhang G."/>
            <person name="Ding Y."/>
        </authorList>
    </citation>
    <scope>NUCLEOTIDE SEQUENCE [LARGE SCALE GENOMIC DNA]</scope>
    <source>
        <strain evidence="2 3">JCM 30492</strain>
    </source>
</reference>
<sequence>MSLTLIDPEAIPGTDIDCDSIEVAGTQLRASASGIESASARVQESWRPLSAVFSAPEGPALLAAIIPADTDATTYAALLTGFGDAAHTLASTVRPHVEALKVVRADAWDFVDRVAGGVVVWPWESGHPVLADGPVAAAWQGKLGPTTIPWQNHGPSVDANTDMLERVNAAVAAILTAGAEFQNSVRKHIDLCFAPVGPVTAAQLNAMPGLPWGEAGPKATTCNEGFWSGMGNAAGETLSGVWIMTGGWLHDPDAAGAAWTATGEALGALGIGLVRMPGLMVVSAQGWDGAEKTLDPAYYSWLQETDEWTVSRLNAVADGFVGSEEDWNTNPAQATGNVVFNIATLLLPVKGGSALLKSGAVGSAAERLGLSSRVLESLTTPIKSAAGALGSGSAKVGDALRDLATTVRQSTGGSLNNLLTRTQAAVDDLAARLGGGQPAFAGIGGLDGFTHRMDTPSPVDVAHARMDSVAPVIDSPRMELDLDGQGGRLGSEAPSPWQPASVADIIGDQPVLRDGSHLRADGTLQPNAWYQTGEHEYFYHTDANGHIDRWITDDLQLKGHEGRLPHDPNTPGKLPGDHAGHLAGDRFGGSPKLDNLVSQLSRLNLSEYRRLENEWAGALMSNPPVKVTVDVNVVTDAATGRPTKFVIRSLIGSKPVDLTLRN</sequence>
<proteinExistence type="predicted"/>
<dbReference type="RefSeq" id="WP_318353125.1">
    <property type="nucleotide sequence ID" value="NZ_JAWQEV010000002.1"/>
</dbReference>
<dbReference type="GO" id="GO:0004519">
    <property type="term" value="F:endonuclease activity"/>
    <property type="evidence" value="ECO:0007669"/>
    <property type="project" value="UniProtKB-KW"/>
</dbReference>
<dbReference type="EMBL" id="JAWQEV010000002">
    <property type="protein sequence ID" value="MDW4572600.1"/>
    <property type="molecule type" value="Genomic_DNA"/>
</dbReference>
<accession>A0ABU4H1N8</accession>
<evidence type="ECO:0000259" key="1">
    <source>
        <dbReference type="Pfam" id="PF13930"/>
    </source>
</evidence>
<protein>
    <submittedName>
        <fullName evidence="2">DNA/RNA non-specific endonuclease</fullName>
    </submittedName>
</protein>
<keyword evidence="3" id="KW-1185">Reference proteome</keyword>
<comment type="caution">
    <text evidence="2">The sequence shown here is derived from an EMBL/GenBank/DDBJ whole genome shotgun (WGS) entry which is preliminary data.</text>
</comment>
<evidence type="ECO:0000313" key="3">
    <source>
        <dbReference type="Proteomes" id="UP001283109"/>
    </source>
</evidence>